<reference evidence="5" key="1">
    <citation type="submission" date="2021-05" db="EMBL/GenBank/DDBJ databases">
        <authorList>
            <person name="Alioto T."/>
            <person name="Alioto T."/>
            <person name="Gomez Garrido J."/>
        </authorList>
    </citation>
    <scope>NUCLEOTIDE SEQUENCE</scope>
</reference>
<protein>
    <submittedName>
        <fullName evidence="5">Diamine acetyltransferase 2</fullName>
    </submittedName>
</protein>
<dbReference type="InterPro" id="IPR000182">
    <property type="entry name" value="GNAT_dom"/>
</dbReference>
<organism evidence="5">
    <name type="scientific">Cacopsylla melanoneura</name>
    <dbReference type="NCBI Taxonomy" id="428564"/>
    <lineage>
        <taxon>Eukaryota</taxon>
        <taxon>Metazoa</taxon>
        <taxon>Ecdysozoa</taxon>
        <taxon>Arthropoda</taxon>
        <taxon>Hexapoda</taxon>
        <taxon>Insecta</taxon>
        <taxon>Pterygota</taxon>
        <taxon>Neoptera</taxon>
        <taxon>Paraneoptera</taxon>
        <taxon>Hemiptera</taxon>
        <taxon>Sternorrhyncha</taxon>
        <taxon>Psylloidea</taxon>
        <taxon>Psyllidae</taxon>
        <taxon>Psyllinae</taxon>
        <taxon>Cacopsylla</taxon>
    </lineage>
</organism>
<dbReference type="EMBL" id="HBUF01602378">
    <property type="protein sequence ID" value="CAG6776456.1"/>
    <property type="molecule type" value="Transcribed_RNA"/>
</dbReference>
<evidence type="ECO:0000313" key="5">
    <source>
        <dbReference type="EMBL" id="CAG6776456.1"/>
    </source>
</evidence>
<evidence type="ECO:0000256" key="2">
    <source>
        <dbReference type="ARBA" id="ARBA00022679"/>
    </source>
</evidence>
<dbReference type="PANTHER" id="PTHR10545:SF29">
    <property type="entry name" value="GH14572P-RELATED"/>
    <property type="match status" value="1"/>
</dbReference>
<dbReference type="Gene3D" id="3.40.630.30">
    <property type="match status" value="1"/>
</dbReference>
<evidence type="ECO:0000259" key="4">
    <source>
        <dbReference type="PROSITE" id="PS51186"/>
    </source>
</evidence>
<comment type="similarity">
    <text evidence="1">Belongs to the acetyltransferase family.</text>
</comment>
<keyword evidence="2 5" id="KW-0808">Transferase</keyword>
<accession>A0A8D9F410</accession>
<sequence>MANVMAENIVIRPAVRTDCAEIFRLIKELAEFEKMPNKVKITQETLEKDGFESTPPMWKAFVAEVKEQDETKDGKRHLVGYALYFEFYSLIRGRALWLRDLYVEEIWRQHKVGQSLIRSVVKAGVELNCAQIDWFCLSWNPARNFYEKLGAINITEKEDWNVYRLDKDTMLQISSK</sequence>
<dbReference type="AlphaFoldDB" id="A0A8D9F410"/>
<evidence type="ECO:0000256" key="3">
    <source>
        <dbReference type="ARBA" id="ARBA00023315"/>
    </source>
</evidence>
<evidence type="ECO:0000256" key="1">
    <source>
        <dbReference type="ARBA" id="ARBA00008694"/>
    </source>
</evidence>
<dbReference type="SUPFAM" id="SSF55729">
    <property type="entry name" value="Acyl-CoA N-acyltransferases (Nat)"/>
    <property type="match status" value="1"/>
</dbReference>
<keyword evidence="3" id="KW-0012">Acyltransferase</keyword>
<dbReference type="Pfam" id="PF00583">
    <property type="entry name" value="Acetyltransf_1"/>
    <property type="match status" value="1"/>
</dbReference>
<dbReference type="PROSITE" id="PS51186">
    <property type="entry name" value="GNAT"/>
    <property type="match status" value="1"/>
</dbReference>
<feature type="domain" description="N-acetyltransferase" evidence="4">
    <location>
        <begin position="9"/>
        <end position="168"/>
    </location>
</feature>
<dbReference type="FunFam" id="3.40.630.30:FF:000064">
    <property type="entry name" value="GNAT family acetyltransferase"/>
    <property type="match status" value="1"/>
</dbReference>
<dbReference type="GO" id="GO:0008080">
    <property type="term" value="F:N-acetyltransferase activity"/>
    <property type="evidence" value="ECO:0007669"/>
    <property type="project" value="UniProtKB-ARBA"/>
</dbReference>
<dbReference type="InterPro" id="IPR016181">
    <property type="entry name" value="Acyl_CoA_acyltransferase"/>
</dbReference>
<dbReference type="CDD" id="cd04301">
    <property type="entry name" value="NAT_SF"/>
    <property type="match status" value="1"/>
</dbReference>
<dbReference type="InterPro" id="IPR051016">
    <property type="entry name" value="Diverse_Substrate_AcTransf"/>
</dbReference>
<name>A0A8D9F410_9HEMI</name>
<dbReference type="PANTHER" id="PTHR10545">
    <property type="entry name" value="DIAMINE N-ACETYLTRANSFERASE"/>
    <property type="match status" value="1"/>
</dbReference>
<proteinExistence type="inferred from homology"/>